<accession>A0ABR1AI99</accession>
<evidence type="ECO:0000256" key="1">
    <source>
        <dbReference type="SAM" id="MobiDB-lite"/>
    </source>
</evidence>
<comment type="caution">
    <text evidence="2">The sequence shown here is derived from an EMBL/GenBank/DDBJ whole genome shotgun (WGS) entry which is preliminary data.</text>
</comment>
<sequence length="141" mass="15670">MKIRQNSSSQACQVRPLQSCASFHDPGELNVFLNYFSLLEICIARRLRGLSKTDGFANEKPLLRLRKSRRILEILHAGNSGETAEEEEEEKTASEGRWTPATEMLQGNETPEIFSGPPGNPFNVSFAQLAVVKFTPSTTAE</sequence>
<dbReference type="Proteomes" id="UP001359485">
    <property type="component" value="Unassembled WGS sequence"/>
</dbReference>
<keyword evidence="3" id="KW-1185">Reference proteome</keyword>
<name>A0ABR1AI99_POLSC</name>
<proteinExistence type="predicted"/>
<dbReference type="EMBL" id="JAWJWF010000048">
    <property type="protein sequence ID" value="KAK6620073.1"/>
    <property type="molecule type" value="Genomic_DNA"/>
</dbReference>
<gene>
    <name evidence="2" type="ORF">RUM44_006473</name>
</gene>
<organism evidence="2 3">
    <name type="scientific">Polyplax serrata</name>
    <name type="common">Common mouse louse</name>
    <dbReference type="NCBI Taxonomy" id="468196"/>
    <lineage>
        <taxon>Eukaryota</taxon>
        <taxon>Metazoa</taxon>
        <taxon>Ecdysozoa</taxon>
        <taxon>Arthropoda</taxon>
        <taxon>Hexapoda</taxon>
        <taxon>Insecta</taxon>
        <taxon>Pterygota</taxon>
        <taxon>Neoptera</taxon>
        <taxon>Paraneoptera</taxon>
        <taxon>Psocodea</taxon>
        <taxon>Troctomorpha</taxon>
        <taxon>Phthiraptera</taxon>
        <taxon>Anoplura</taxon>
        <taxon>Polyplacidae</taxon>
        <taxon>Polyplax</taxon>
    </lineage>
</organism>
<protein>
    <submittedName>
        <fullName evidence="2">Uncharacterized protein</fullName>
    </submittedName>
</protein>
<reference evidence="2 3" key="1">
    <citation type="submission" date="2023-09" db="EMBL/GenBank/DDBJ databases">
        <title>Genomes of two closely related lineages of the louse Polyplax serrata with different host specificities.</title>
        <authorList>
            <person name="Martinu J."/>
            <person name="Tarabai H."/>
            <person name="Stefka J."/>
            <person name="Hypsa V."/>
        </authorList>
    </citation>
    <scope>NUCLEOTIDE SEQUENCE [LARGE SCALE GENOMIC DNA]</scope>
    <source>
        <strain evidence="2">98ZLc_SE</strain>
    </source>
</reference>
<evidence type="ECO:0000313" key="3">
    <source>
        <dbReference type="Proteomes" id="UP001359485"/>
    </source>
</evidence>
<evidence type="ECO:0000313" key="2">
    <source>
        <dbReference type="EMBL" id="KAK6620073.1"/>
    </source>
</evidence>
<feature type="region of interest" description="Disordered" evidence="1">
    <location>
        <begin position="76"/>
        <end position="101"/>
    </location>
</feature>